<comment type="caution">
    <text evidence="1">The sequence shown here is derived from an EMBL/GenBank/DDBJ whole genome shotgun (WGS) entry which is preliminary data.</text>
</comment>
<organism evidence="1 2">
    <name type="scientific">Streblomastix strix</name>
    <dbReference type="NCBI Taxonomy" id="222440"/>
    <lineage>
        <taxon>Eukaryota</taxon>
        <taxon>Metamonada</taxon>
        <taxon>Preaxostyla</taxon>
        <taxon>Oxymonadida</taxon>
        <taxon>Streblomastigidae</taxon>
        <taxon>Streblomastix</taxon>
    </lineage>
</organism>
<evidence type="ECO:0000313" key="2">
    <source>
        <dbReference type="Proteomes" id="UP000324800"/>
    </source>
</evidence>
<name>A0A5J4VR85_9EUKA</name>
<sequence>MQKIGTARQLRYFLRQHEDLYDVGTLALNKAINVKGYKISRRKDRFEEEREDGYRQRAYMETIMDLSEHKIDQKQAAQQLTYYIDESRQLDKQGKLLWISPKQ</sequence>
<dbReference type="EMBL" id="SNRW01005451">
    <property type="protein sequence ID" value="KAA6385045.1"/>
    <property type="molecule type" value="Genomic_DNA"/>
</dbReference>
<evidence type="ECO:0000313" key="1">
    <source>
        <dbReference type="EMBL" id="KAA6385045.1"/>
    </source>
</evidence>
<protein>
    <submittedName>
        <fullName evidence="1">Uncharacterized protein</fullName>
    </submittedName>
</protein>
<reference evidence="1 2" key="1">
    <citation type="submission" date="2019-03" db="EMBL/GenBank/DDBJ databases">
        <title>Single cell metagenomics reveals metabolic interactions within the superorganism composed of flagellate Streblomastix strix and complex community of Bacteroidetes bacteria on its surface.</title>
        <authorList>
            <person name="Treitli S.C."/>
            <person name="Kolisko M."/>
            <person name="Husnik F."/>
            <person name="Keeling P."/>
            <person name="Hampl V."/>
        </authorList>
    </citation>
    <scope>NUCLEOTIDE SEQUENCE [LARGE SCALE GENOMIC DNA]</scope>
    <source>
        <strain evidence="1">ST1C</strain>
    </source>
</reference>
<gene>
    <name evidence="1" type="ORF">EZS28_019429</name>
</gene>
<proteinExistence type="predicted"/>
<accession>A0A5J4VR85</accession>
<dbReference type="AlphaFoldDB" id="A0A5J4VR85"/>
<dbReference type="Proteomes" id="UP000324800">
    <property type="component" value="Unassembled WGS sequence"/>
</dbReference>